<gene>
    <name evidence="6" type="ORF">PPSIR1_22896</name>
</gene>
<dbReference type="CDD" id="cd03467">
    <property type="entry name" value="Rieske"/>
    <property type="match status" value="1"/>
</dbReference>
<keyword evidence="4" id="KW-0411">Iron-sulfur</keyword>
<keyword evidence="2" id="KW-0479">Metal-binding</keyword>
<comment type="caution">
    <text evidence="6">The sequence shown here is derived from an EMBL/GenBank/DDBJ whole genome shotgun (WGS) entry which is preliminary data.</text>
</comment>
<dbReference type="STRING" id="391625.PPSIR1_22896"/>
<proteinExistence type="predicted"/>
<dbReference type="EMBL" id="ABCS01000015">
    <property type="protein sequence ID" value="EDM79939.1"/>
    <property type="molecule type" value="Genomic_DNA"/>
</dbReference>
<evidence type="ECO:0000256" key="4">
    <source>
        <dbReference type="ARBA" id="ARBA00023014"/>
    </source>
</evidence>
<dbReference type="GO" id="GO:0046872">
    <property type="term" value="F:metal ion binding"/>
    <property type="evidence" value="ECO:0007669"/>
    <property type="project" value="UniProtKB-KW"/>
</dbReference>
<keyword evidence="7" id="KW-1185">Reference proteome</keyword>
<dbReference type="RefSeq" id="WP_006970951.1">
    <property type="nucleotide sequence ID" value="NZ_ABCS01000015.1"/>
</dbReference>
<protein>
    <recommendedName>
        <fullName evidence="5">Rieske domain-containing protein</fullName>
    </recommendedName>
</protein>
<dbReference type="Gene3D" id="2.102.10.10">
    <property type="entry name" value="Rieske [2Fe-2S] iron-sulphur domain"/>
    <property type="match status" value="1"/>
</dbReference>
<reference evidence="6 7" key="1">
    <citation type="submission" date="2007-06" db="EMBL/GenBank/DDBJ databases">
        <authorList>
            <person name="Shimkets L."/>
            <person name="Ferriera S."/>
            <person name="Johnson J."/>
            <person name="Kravitz S."/>
            <person name="Beeson K."/>
            <person name="Sutton G."/>
            <person name="Rogers Y.-H."/>
            <person name="Friedman R."/>
            <person name="Frazier M."/>
            <person name="Venter J.C."/>
        </authorList>
    </citation>
    <scope>NUCLEOTIDE SEQUENCE [LARGE SCALE GENOMIC DNA]</scope>
    <source>
        <strain evidence="6 7">SIR-1</strain>
    </source>
</reference>
<evidence type="ECO:0000256" key="1">
    <source>
        <dbReference type="ARBA" id="ARBA00022714"/>
    </source>
</evidence>
<dbReference type="PROSITE" id="PS51296">
    <property type="entry name" value="RIESKE"/>
    <property type="match status" value="1"/>
</dbReference>
<dbReference type="OrthoDB" id="9794779at2"/>
<feature type="domain" description="Rieske" evidence="5">
    <location>
        <begin position="12"/>
        <end position="117"/>
    </location>
</feature>
<evidence type="ECO:0000256" key="3">
    <source>
        <dbReference type="ARBA" id="ARBA00023004"/>
    </source>
</evidence>
<dbReference type="InterPro" id="IPR036922">
    <property type="entry name" value="Rieske_2Fe-2S_sf"/>
</dbReference>
<dbReference type="AlphaFoldDB" id="A6G2K2"/>
<evidence type="ECO:0000313" key="6">
    <source>
        <dbReference type="EMBL" id="EDM79939.1"/>
    </source>
</evidence>
<sequence>MVEASPEPILELRVEAVTALAEGEARKFTFTRDGEALEGFVLRYAEGFFAYLNRCPHWNVDLDMGEGRFFSAVANRVFCSTHGALFEPTTGYCDAGPCAGQSLERYPLREDGDDVVVSIPGGHELTRA</sequence>
<keyword evidence="3" id="KW-0408">Iron</keyword>
<dbReference type="InterPro" id="IPR017941">
    <property type="entry name" value="Rieske_2Fe-2S"/>
</dbReference>
<dbReference type="SUPFAM" id="SSF50022">
    <property type="entry name" value="ISP domain"/>
    <property type="match status" value="1"/>
</dbReference>
<accession>A6G2K2</accession>
<evidence type="ECO:0000259" key="5">
    <source>
        <dbReference type="PROSITE" id="PS51296"/>
    </source>
</evidence>
<evidence type="ECO:0000313" key="7">
    <source>
        <dbReference type="Proteomes" id="UP000005801"/>
    </source>
</evidence>
<evidence type="ECO:0000256" key="2">
    <source>
        <dbReference type="ARBA" id="ARBA00022723"/>
    </source>
</evidence>
<dbReference type="GO" id="GO:0051537">
    <property type="term" value="F:2 iron, 2 sulfur cluster binding"/>
    <property type="evidence" value="ECO:0007669"/>
    <property type="project" value="UniProtKB-KW"/>
</dbReference>
<name>A6G2K2_9BACT</name>
<dbReference type="eggNOG" id="COG2146">
    <property type="taxonomic scope" value="Bacteria"/>
</dbReference>
<keyword evidence="1" id="KW-0001">2Fe-2S</keyword>
<dbReference type="PANTHER" id="PTHR40261:SF1">
    <property type="entry name" value="RIESKE DOMAIN-CONTAINING PROTEIN"/>
    <property type="match status" value="1"/>
</dbReference>
<dbReference type="Proteomes" id="UP000005801">
    <property type="component" value="Unassembled WGS sequence"/>
</dbReference>
<organism evidence="6 7">
    <name type="scientific">Plesiocystis pacifica SIR-1</name>
    <dbReference type="NCBI Taxonomy" id="391625"/>
    <lineage>
        <taxon>Bacteria</taxon>
        <taxon>Pseudomonadati</taxon>
        <taxon>Myxococcota</taxon>
        <taxon>Polyangia</taxon>
        <taxon>Nannocystales</taxon>
        <taxon>Nannocystaceae</taxon>
        <taxon>Plesiocystis</taxon>
    </lineage>
</organism>
<dbReference type="PANTHER" id="PTHR40261">
    <property type="match status" value="1"/>
</dbReference>
<dbReference type="Pfam" id="PF00355">
    <property type="entry name" value="Rieske"/>
    <property type="match status" value="1"/>
</dbReference>